<dbReference type="InterPro" id="IPR004513">
    <property type="entry name" value="FtsX"/>
</dbReference>
<evidence type="ECO:0000256" key="12">
    <source>
        <dbReference type="PIRNR" id="PIRNR003097"/>
    </source>
</evidence>
<evidence type="ECO:0000259" key="14">
    <source>
        <dbReference type="Pfam" id="PF02687"/>
    </source>
</evidence>
<dbReference type="Gene3D" id="3.30.70.3040">
    <property type="match status" value="1"/>
</dbReference>
<dbReference type="PANTHER" id="PTHR47755:SF1">
    <property type="entry name" value="CELL DIVISION PROTEIN FTSX"/>
    <property type="match status" value="1"/>
</dbReference>
<evidence type="ECO:0000256" key="5">
    <source>
        <dbReference type="ARBA" id="ARBA00022475"/>
    </source>
</evidence>
<evidence type="ECO:0000256" key="8">
    <source>
        <dbReference type="ARBA" id="ARBA00022692"/>
    </source>
</evidence>
<dbReference type="Pfam" id="PF18075">
    <property type="entry name" value="FtsX_ECD"/>
    <property type="match status" value="1"/>
</dbReference>
<keyword evidence="10 12" id="KW-0472">Membrane</keyword>
<keyword evidence="17" id="KW-1185">Reference proteome</keyword>
<dbReference type="InterPro" id="IPR047590">
    <property type="entry name" value="FtsX_proteobact-type"/>
</dbReference>
<feature type="transmembrane region" description="Helical" evidence="13">
    <location>
        <begin position="226"/>
        <end position="246"/>
    </location>
</feature>
<feature type="domain" description="ABC3 transporter permease C-terminal" evidence="14">
    <location>
        <begin position="175"/>
        <end position="285"/>
    </location>
</feature>
<dbReference type="STRING" id="39060.SAMN05660706_10959"/>
<reference evidence="17" key="1">
    <citation type="submission" date="2016-10" db="EMBL/GenBank/DDBJ databases">
        <authorList>
            <person name="Varghese N."/>
            <person name="Submissions S."/>
        </authorList>
    </citation>
    <scope>NUCLEOTIDE SEQUENCE [LARGE SCALE GENOMIC DNA]</scope>
    <source>
        <strain evidence="17">DSM 3669</strain>
    </source>
</reference>
<evidence type="ECO:0000256" key="3">
    <source>
        <dbReference type="ARBA" id="ARBA00011160"/>
    </source>
</evidence>
<keyword evidence="7 12" id="KW-0132">Cell division</keyword>
<dbReference type="PIRSF" id="PIRSF003097">
    <property type="entry name" value="FtsX"/>
    <property type="match status" value="1"/>
</dbReference>
<proteinExistence type="inferred from homology"/>
<dbReference type="PANTHER" id="PTHR47755">
    <property type="entry name" value="CELL DIVISION PROTEIN FTSX"/>
    <property type="match status" value="1"/>
</dbReference>
<dbReference type="RefSeq" id="WP_092482759.1">
    <property type="nucleotide sequence ID" value="NZ_FOYM01000009.1"/>
</dbReference>
<organism evidence="16 17">
    <name type="scientific">Desulfoscipio geothermicus DSM 3669</name>
    <dbReference type="NCBI Taxonomy" id="1121426"/>
    <lineage>
        <taxon>Bacteria</taxon>
        <taxon>Bacillati</taxon>
        <taxon>Bacillota</taxon>
        <taxon>Clostridia</taxon>
        <taxon>Eubacteriales</taxon>
        <taxon>Desulfallaceae</taxon>
        <taxon>Desulfoscipio</taxon>
    </lineage>
</organism>
<dbReference type="EMBL" id="FOYM01000009">
    <property type="protein sequence ID" value="SFR03593.1"/>
    <property type="molecule type" value="Genomic_DNA"/>
</dbReference>
<keyword evidence="11 12" id="KW-0131">Cell cycle</keyword>
<comment type="subunit">
    <text evidence="3">Forms a membrane-associated complex with FtsE.</text>
</comment>
<dbReference type="GO" id="GO:0005886">
    <property type="term" value="C:plasma membrane"/>
    <property type="evidence" value="ECO:0007669"/>
    <property type="project" value="UniProtKB-SubCell"/>
</dbReference>
<evidence type="ECO:0000256" key="4">
    <source>
        <dbReference type="ARBA" id="ARBA00021907"/>
    </source>
</evidence>
<dbReference type="InterPro" id="IPR003838">
    <property type="entry name" value="ABC3_permease_C"/>
</dbReference>
<evidence type="ECO:0000256" key="2">
    <source>
        <dbReference type="ARBA" id="ARBA00007379"/>
    </source>
</evidence>
<gene>
    <name evidence="16" type="ORF">SAMN05660706_10959</name>
</gene>
<feature type="domain" description="FtsX extracellular" evidence="15">
    <location>
        <begin position="59"/>
        <end position="152"/>
    </location>
</feature>
<comment type="function">
    <text evidence="12">Part of the ABC transporter FtsEX involved in asymmetric cellular division facilitating the initiation of sporulation.</text>
</comment>
<evidence type="ECO:0000256" key="7">
    <source>
        <dbReference type="ARBA" id="ARBA00022618"/>
    </source>
</evidence>
<keyword evidence="8 13" id="KW-0812">Transmembrane</keyword>
<feature type="transmembrane region" description="Helical" evidence="13">
    <location>
        <begin position="21"/>
        <end position="46"/>
    </location>
</feature>
<dbReference type="InterPro" id="IPR058204">
    <property type="entry name" value="FtsX_firmicutes-type"/>
</dbReference>
<accession>A0A1I6DDR9</accession>
<evidence type="ECO:0000256" key="1">
    <source>
        <dbReference type="ARBA" id="ARBA00004429"/>
    </source>
</evidence>
<keyword evidence="9 13" id="KW-1133">Transmembrane helix</keyword>
<evidence type="ECO:0000259" key="15">
    <source>
        <dbReference type="Pfam" id="PF18075"/>
    </source>
</evidence>
<dbReference type="Proteomes" id="UP000199584">
    <property type="component" value="Unassembled WGS sequence"/>
</dbReference>
<dbReference type="Pfam" id="PF02687">
    <property type="entry name" value="FtsX"/>
    <property type="match status" value="1"/>
</dbReference>
<dbReference type="GO" id="GO:0051301">
    <property type="term" value="P:cell division"/>
    <property type="evidence" value="ECO:0007669"/>
    <property type="project" value="UniProtKB-KW"/>
</dbReference>
<evidence type="ECO:0000313" key="17">
    <source>
        <dbReference type="Proteomes" id="UP000199584"/>
    </source>
</evidence>
<keyword evidence="5 12" id="KW-1003">Cell membrane</keyword>
<feature type="transmembrane region" description="Helical" evidence="13">
    <location>
        <begin position="266"/>
        <end position="289"/>
    </location>
</feature>
<evidence type="ECO:0000256" key="10">
    <source>
        <dbReference type="ARBA" id="ARBA00023136"/>
    </source>
</evidence>
<keyword evidence="6" id="KW-0997">Cell inner membrane</keyword>
<sequence>MSLNTLRYYFREAATSIVRNSWLSIASVGTIIISLLILGGSLLLVLNVRHITSTVESSLEITVFLADGLEQEHLDRLEEEIKFVPGVARVQFVTKEQALEELKESFGERADVLSGLEEDNPLPNSYRVKTREARMVPDAAQQLAELDGVEQVRYGQGVVEKLLALTHWVRIWGTVLLVVLGAAAVFLIATTIRMSVFARRREIGIMKMLGATNLFVRMPFMLEGMIIGLVGGLVAVLIINFGYLSLLNKVIITLPFIQLVDDPVTLYRVLGGMLGLGFGIGAAGSAISLHRFLRV</sequence>
<evidence type="ECO:0000313" key="16">
    <source>
        <dbReference type="EMBL" id="SFR03593.1"/>
    </source>
</evidence>
<dbReference type="NCBIfam" id="TIGR00439">
    <property type="entry name" value="FtsX_Gneg"/>
    <property type="match status" value="1"/>
</dbReference>
<name>A0A1I6DDR9_9FIRM</name>
<dbReference type="NCBIfam" id="NF038347">
    <property type="entry name" value="FtsX_Gpos"/>
    <property type="match status" value="1"/>
</dbReference>
<dbReference type="AlphaFoldDB" id="A0A1I6DDR9"/>
<comment type="similarity">
    <text evidence="2 12">Belongs to the ABC-4 integral membrane protein family. FtsX subfamily.</text>
</comment>
<dbReference type="OrthoDB" id="9812531at2"/>
<dbReference type="InterPro" id="IPR040690">
    <property type="entry name" value="FtsX_ECD"/>
</dbReference>
<protein>
    <recommendedName>
        <fullName evidence="4 12">Cell division protein FtsX</fullName>
    </recommendedName>
</protein>
<comment type="subcellular location">
    <subcellularLocation>
        <location evidence="1">Cell inner membrane</location>
        <topology evidence="1">Multi-pass membrane protein</topology>
    </subcellularLocation>
    <subcellularLocation>
        <location evidence="12">Cell membrane</location>
    </subcellularLocation>
</comment>
<evidence type="ECO:0000256" key="13">
    <source>
        <dbReference type="SAM" id="Phobius"/>
    </source>
</evidence>
<evidence type="ECO:0000256" key="6">
    <source>
        <dbReference type="ARBA" id="ARBA00022519"/>
    </source>
</evidence>
<evidence type="ECO:0000256" key="11">
    <source>
        <dbReference type="ARBA" id="ARBA00023306"/>
    </source>
</evidence>
<evidence type="ECO:0000256" key="9">
    <source>
        <dbReference type="ARBA" id="ARBA00022989"/>
    </source>
</evidence>
<feature type="transmembrane region" description="Helical" evidence="13">
    <location>
        <begin position="171"/>
        <end position="192"/>
    </location>
</feature>